<dbReference type="InterPro" id="IPR041715">
    <property type="entry name" value="HisRS-like_core"/>
</dbReference>
<dbReference type="Pfam" id="PF13393">
    <property type="entry name" value="tRNA-synt_His"/>
    <property type="match status" value="1"/>
</dbReference>
<dbReference type="Pfam" id="PF03129">
    <property type="entry name" value="HGTP_anticodon"/>
    <property type="match status" value="1"/>
</dbReference>
<dbReference type="InterPro" id="IPR004154">
    <property type="entry name" value="Anticodon-bd"/>
</dbReference>
<feature type="binding site" evidence="9">
    <location>
        <position position="255"/>
    </location>
    <ligand>
        <name>L-histidine</name>
        <dbReference type="ChEBI" id="CHEBI:57595"/>
    </ligand>
</feature>
<evidence type="ECO:0000256" key="4">
    <source>
        <dbReference type="ARBA" id="ARBA00022840"/>
    </source>
</evidence>
<evidence type="ECO:0000313" key="12">
    <source>
        <dbReference type="Proteomes" id="UP000226592"/>
    </source>
</evidence>
<feature type="binding site" evidence="9">
    <location>
        <begin position="259"/>
        <end position="260"/>
    </location>
    <ligand>
        <name>L-histidine</name>
        <dbReference type="ChEBI" id="CHEBI:57595"/>
    </ligand>
</feature>
<dbReference type="InterPro" id="IPR033656">
    <property type="entry name" value="HisRS_anticodon"/>
</dbReference>
<proteinExistence type="inferred from homology"/>
<dbReference type="InterPro" id="IPR045864">
    <property type="entry name" value="aa-tRNA-synth_II/BPL/LPL"/>
</dbReference>
<evidence type="ECO:0000256" key="6">
    <source>
        <dbReference type="ARBA" id="ARBA00023146"/>
    </source>
</evidence>
<feature type="binding site" evidence="9">
    <location>
        <position position="109"/>
    </location>
    <ligand>
        <name>L-histidine</name>
        <dbReference type="ChEBI" id="CHEBI:57595"/>
    </ligand>
</feature>
<keyword evidence="6 8" id="KW-0030">Aminoacyl-tRNA synthetase</keyword>
<organism evidence="11 12">
    <name type="scientific">Candidatus Iainarchaeum sp</name>
    <dbReference type="NCBI Taxonomy" id="3101447"/>
    <lineage>
        <taxon>Archaea</taxon>
        <taxon>Candidatus Iainarchaeota</taxon>
        <taxon>Candidatus Iainarchaeia</taxon>
        <taxon>Candidatus Iainarchaeales</taxon>
        <taxon>Candidatus Iainarchaeaceae</taxon>
        <taxon>Candidatus Iainarchaeum</taxon>
    </lineage>
</organism>
<dbReference type="GO" id="GO:0005737">
    <property type="term" value="C:cytoplasm"/>
    <property type="evidence" value="ECO:0007669"/>
    <property type="project" value="UniProtKB-SubCell"/>
</dbReference>
<keyword evidence="8" id="KW-0963">Cytoplasm</keyword>
<keyword evidence="2 8" id="KW-0436">Ligase</keyword>
<dbReference type="Gene3D" id="3.40.50.800">
    <property type="entry name" value="Anticodon-binding domain"/>
    <property type="match status" value="1"/>
</dbReference>
<dbReference type="GO" id="GO:0006427">
    <property type="term" value="P:histidyl-tRNA aminoacylation"/>
    <property type="evidence" value="ECO:0007669"/>
    <property type="project" value="UniProtKB-UniRule"/>
</dbReference>
<name>A0A2D6M0U1_9ARCH</name>
<dbReference type="EC" id="6.1.1.21" evidence="8"/>
<dbReference type="CDD" id="cd00773">
    <property type="entry name" value="HisRS-like_core"/>
    <property type="match status" value="1"/>
</dbReference>
<dbReference type="AlphaFoldDB" id="A0A2D6M0U1"/>
<dbReference type="EMBL" id="NZBU01000005">
    <property type="protein sequence ID" value="MAG22043.1"/>
    <property type="molecule type" value="Genomic_DNA"/>
</dbReference>
<dbReference type="PANTHER" id="PTHR11476">
    <property type="entry name" value="HISTIDYL-TRNA SYNTHETASE"/>
    <property type="match status" value="1"/>
</dbReference>
<evidence type="ECO:0000256" key="5">
    <source>
        <dbReference type="ARBA" id="ARBA00022917"/>
    </source>
</evidence>
<feature type="binding site" evidence="9">
    <location>
        <position position="123"/>
    </location>
    <ligand>
        <name>L-histidine</name>
        <dbReference type="ChEBI" id="CHEBI:57595"/>
    </ligand>
</feature>
<dbReference type="NCBIfam" id="TIGR00442">
    <property type="entry name" value="hisS"/>
    <property type="match status" value="1"/>
</dbReference>
<sequence>MSFKTVRGMQDFLLDRAAKKKWIQGVCKQVFESYGFGPLETPTVENFELLAKKGTGGEAIKEEIYYFKDNSDRELGLRFDLTVPLARVVASNPNLTLPFKRYAIGRVYRYDRPQAKRYREFTQADWDILGSPSLLADYEILAIAIEVMKKLGFKENEFKIKINDRRLLEEVAIGCKVAKNKIVDCFRSLDKIDKIGKEEVEKELKKKGISTQILGQLNAKGLVKLKIKNPLAPLVQLLKANDLAKFVEVDLSLARGLEYYTGTVFEVAVKDSPSVGGGGRYDKLVESYGGKPTPAVGCSFGIERLLDSLEERIAIASPVKILFIPLGDKAVEEALGISAKIRALGTGCELDLMNRGIGKNIQYADKKGIPFVTILGDNELKEKALTLKNLKTGKQQKVKFADLNKLEKIVGE</sequence>
<dbReference type="PIRSF" id="PIRSF001549">
    <property type="entry name" value="His-tRNA_synth"/>
    <property type="match status" value="1"/>
</dbReference>
<dbReference type="Proteomes" id="UP000226592">
    <property type="component" value="Unassembled WGS sequence"/>
</dbReference>
<evidence type="ECO:0000256" key="3">
    <source>
        <dbReference type="ARBA" id="ARBA00022741"/>
    </source>
</evidence>
<dbReference type="PROSITE" id="PS50862">
    <property type="entry name" value="AA_TRNA_LIGASE_II"/>
    <property type="match status" value="1"/>
</dbReference>
<accession>A0A2D6M0U1</accession>
<dbReference type="Gene3D" id="3.30.930.10">
    <property type="entry name" value="Bira Bifunctional Protein, Domain 2"/>
    <property type="match status" value="1"/>
</dbReference>
<keyword evidence="4 8" id="KW-0067">ATP-binding</keyword>
<dbReference type="InterPro" id="IPR036621">
    <property type="entry name" value="Anticodon-bd_dom_sf"/>
</dbReference>
<dbReference type="SUPFAM" id="SSF55681">
    <property type="entry name" value="Class II aaRS and biotin synthetases"/>
    <property type="match status" value="1"/>
</dbReference>
<feature type="domain" description="Aminoacyl-transfer RNA synthetases class-II family profile" evidence="10">
    <location>
        <begin position="28"/>
        <end position="325"/>
    </location>
</feature>
<comment type="catalytic activity">
    <reaction evidence="7 8">
        <text>tRNA(His) + L-histidine + ATP = L-histidyl-tRNA(His) + AMP + diphosphate + H(+)</text>
        <dbReference type="Rhea" id="RHEA:17313"/>
        <dbReference type="Rhea" id="RHEA-COMP:9665"/>
        <dbReference type="Rhea" id="RHEA-COMP:9689"/>
        <dbReference type="ChEBI" id="CHEBI:15378"/>
        <dbReference type="ChEBI" id="CHEBI:30616"/>
        <dbReference type="ChEBI" id="CHEBI:33019"/>
        <dbReference type="ChEBI" id="CHEBI:57595"/>
        <dbReference type="ChEBI" id="CHEBI:78442"/>
        <dbReference type="ChEBI" id="CHEBI:78527"/>
        <dbReference type="ChEBI" id="CHEBI:456215"/>
        <dbReference type="EC" id="6.1.1.21"/>
    </reaction>
</comment>
<feature type="binding site" evidence="9">
    <location>
        <begin position="80"/>
        <end position="82"/>
    </location>
    <ligand>
        <name>L-histidine</name>
        <dbReference type="ChEBI" id="CHEBI:57595"/>
    </ligand>
</feature>
<dbReference type="PANTHER" id="PTHR11476:SF7">
    <property type="entry name" value="HISTIDINE--TRNA LIGASE"/>
    <property type="match status" value="1"/>
</dbReference>
<evidence type="ECO:0000259" key="10">
    <source>
        <dbReference type="PROSITE" id="PS50862"/>
    </source>
</evidence>
<comment type="similarity">
    <text evidence="1 8">Belongs to the class-II aminoacyl-tRNA synthetase family.</text>
</comment>
<keyword evidence="3 8" id="KW-0547">Nucleotide-binding</keyword>
<reference evidence="12" key="1">
    <citation type="submission" date="2017-09" db="EMBL/GenBank/DDBJ databases">
        <title>The Reconstruction of 2,631 Draft Metagenome-Assembled Genomes from the Global Oceans.</title>
        <authorList>
            <person name="Tully B.J."/>
            <person name="Graham E.D."/>
            <person name="Heidelberg J.F."/>
        </authorList>
    </citation>
    <scope>NUCLEOTIDE SEQUENCE [LARGE SCALE GENOMIC DNA]</scope>
</reference>
<feature type="binding site" evidence="9">
    <location>
        <position position="127"/>
    </location>
    <ligand>
        <name>L-histidine</name>
        <dbReference type="ChEBI" id="CHEBI:57595"/>
    </ligand>
</feature>
<evidence type="ECO:0000256" key="1">
    <source>
        <dbReference type="ARBA" id="ARBA00008226"/>
    </source>
</evidence>
<dbReference type="HAMAP" id="MF_00127">
    <property type="entry name" value="His_tRNA_synth"/>
    <property type="match status" value="1"/>
</dbReference>
<dbReference type="InterPro" id="IPR004516">
    <property type="entry name" value="HisRS/HisZ"/>
</dbReference>
<dbReference type="CDD" id="cd00859">
    <property type="entry name" value="HisRS_anticodon"/>
    <property type="match status" value="1"/>
</dbReference>
<evidence type="ECO:0000256" key="2">
    <source>
        <dbReference type="ARBA" id="ARBA00022598"/>
    </source>
</evidence>
<comment type="subcellular location">
    <subcellularLocation>
        <location evidence="8">Cytoplasm</location>
    </subcellularLocation>
</comment>
<protein>
    <recommendedName>
        <fullName evidence="8">Histidine--tRNA ligase</fullName>
        <ecNumber evidence="8">6.1.1.21</ecNumber>
    </recommendedName>
    <alternativeName>
        <fullName evidence="8">Histidyl-tRNA synthetase</fullName>
        <shortName evidence="8">HisRS</shortName>
    </alternativeName>
</protein>
<keyword evidence="5 8" id="KW-0648">Protein biosynthesis</keyword>
<evidence type="ECO:0000313" key="11">
    <source>
        <dbReference type="EMBL" id="MAG22043.1"/>
    </source>
</evidence>
<evidence type="ECO:0000256" key="9">
    <source>
        <dbReference type="PIRSR" id="PIRSR001549-1"/>
    </source>
</evidence>
<gene>
    <name evidence="8 11" type="primary">hisS</name>
    <name evidence="11" type="ORF">CL943_01910</name>
</gene>
<dbReference type="InterPro" id="IPR015807">
    <property type="entry name" value="His-tRNA-ligase"/>
</dbReference>
<evidence type="ECO:0000256" key="8">
    <source>
        <dbReference type="HAMAP-Rule" id="MF_00127"/>
    </source>
</evidence>
<dbReference type="GO" id="GO:0005524">
    <property type="term" value="F:ATP binding"/>
    <property type="evidence" value="ECO:0007669"/>
    <property type="project" value="UniProtKB-UniRule"/>
</dbReference>
<evidence type="ECO:0000256" key="7">
    <source>
        <dbReference type="ARBA" id="ARBA00047639"/>
    </source>
</evidence>
<comment type="caution">
    <text evidence="11">The sequence shown here is derived from an EMBL/GenBank/DDBJ whole genome shotgun (WGS) entry which is preliminary data.</text>
</comment>
<dbReference type="GO" id="GO:0004821">
    <property type="term" value="F:histidine-tRNA ligase activity"/>
    <property type="evidence" value="ECO:0007669"/>
    <property type="project" value="UniProtKB-UniRule"/>
</dbReference>
<dbReference type="InterPro" id="IPR006195">
    <property type="entry name" value="aa-tRNA-synth_II"/>
</dbReference>
<dbReference type="SUPFAM" id="SSF52954">
    <property type="entry name" value="Class II aaRS ABD-related"/>
    <property type="match status" value="1"/>
</dbReference>